<dbReference type="SUPFAM" id="SSF56112">
    <property type="entry name" value="Protein kinase-like (PK-like)"/>
    <property type="match status" value="1"/>
</dbReference>
<dbReference type="InterPro" id="IPR000719">
    <property type="entry name" value="Prot_kinase_dom"/>
</dbReference>
<proteinExistence type="inferred from homology"/>
<dbReference type="PANTHER" id="PTHR10566:SF113">
    <property type="entry name" value="PROTEIN ACTIVITY OF BC1 COMPLEX KINASE 7, CHLOROPLASTIC"/>
    <property type="match status" value="1"/>
</dbReference>
<keyword evidence="2" id="KW-0472">Membrane</keyword>
<keyword evidence="2" id="KW-0812">Transmembrane</keyword>
<reference evidence="4" key="1">
    <citation type="journal article" date="2014" name="Int. J. Syst. Evol. Microbiol.">
        <title>Complete genome sequence of Corynebacterium casei LMG S-19264T (=DSM 44701T), isolated from a smear-ripened cheese.</title>
        <authorList>
            <consortium name="US DOE Joint Genome Institute (JGI-PGF)"/>
            <person name="Walter F."/>
            <person name="Albersmeier A."/>
            <person name="Kalinowski J."/>
            <person name="Ruckert C."/>
        </authorList>
    </citation>
    <scope>NUCLEOTIDE SEQUENCE</scope>
    <source>
        <strain evidence="4">KCTC 12870</strain>
    </source>
</reference>
<feature type="transmembrane region" description="Helical" evidence="2">
    <location>
        <begin position="534"/>
        <end position="555"/>
    </location>
</feature>
<organism evidence="4 5">
    <name type="scientific">Cerasicoccus arenae</name>
    <dbReference type="NCBI Taxonomy" id="424488"/>
    <lineage>
        <taxon>Bacteria</taxon>
        <taxon>Pseudomonadati</taxon>
        <taxon>Verrucomicrobiota</taxon>
        <taxon>Opitutia</taxon>
        <taxon>Puniceicoccales</taxon>
        <taxon>Cerasicoccaceae</taxon>
        <taxon>Cerasicoccus</taxon>
    </lineage>
</organism>
<dbReference type="RefSeq" id="WP_189512299.1">
    <property type="nucleotide sequence ID" value="NZ_BMXG01000004.1"/>
</dbReference>
<name>A0A8J3D8J3_9BACT</name>
<sequence>MASPLKTLDLFSNVARAKEIFTVLARHGFGDLLETVRLPKGLIEKIIPPTDHNLNVWQRLRITLEDLGPTFVKFGQVMSTRPDALPEGLIEEFKNLRSRVRPISFEDIEPIICAELGCEDYREYFDDFDTTPVASGSIGQVYKARLKGGEDWVAIKVQRPNIKKAIKADIEIIGWLVKQLHAKVEELQPYDLPSIVESTGQGIMQELNFTIEANNAALFNALNPYEDVFSPKVYDQFTHERLTVFEWVEGRPPWDPEIPEDIRIKLAAAGGKSIFEQIVISGFFHADPHGGNILITEDGRLCFIDWGLAGQLTRDMRYFLADLFSAIAQSDPEKVVRVAMMMALGKTRIDQTKLEQEVGFVLRQYRSKFDQNEAIGKIVIELLFVFGSNGIQLARDYSLLAKAIISIEEVGQTLDPKFDIREVGKPFLRKLEWERWNPAGVMSRAWWNLQGHLHKLRELPGDVQRFFRHLEDGEIKVTMKHEGLSEVGDAFDMGVNRLTLAIITASIILSSAIVVGTMAPKDATFSDIYNGGNVITLLAAFGFKLGIVFGGWIIWDIVRHGRHK</sequence>
<dbReference type="GO" id="GO:0004672">
    <property type="term" value="F:protein kinase activity"/>
    <property type="evidence" value="ECO:0007669"/>
    <property type="project" value="InterPro"/>
</dbReference>
<dbReference type="InterPro" id="IPR004147">
    <property type="entry name" value="ABC1_dom"/>
</dbReference>
<comment type="similarity">
    <text evidence="1">Belongs to the protein kinase superfamily. ADCK protein kinase family.</text>
</comment>
<evidence type="ECO:0000259" key="3">
    <source>
        <dbReference type="PROSITE" id="PS50011"/>
    </source>
</evidence>
<comment type="caution">
    <text evidence="4">The sequence shown here is derived from an EMBL/GenBank/DDBJ whole genome shotgun (WGS) entry which is preliminary data.</text>
</comment>
<evidence type="ECO:0000256" key="1">
    <source>
        <dbReference type="ARBA" id="ARBA00009670"/>
    </source>
</evidence>
<dbReference type="Pfam" id="PF03109">
    <property type="entry name" value="ABC1"/>
    <property type="match status" value="1"/>
</dbReference>
<dbReference type="EMBL" id="BMXG01000004">
    <property type="protein sequence ID" value="GHB95457.1"/>
    <property type="molecule type" value="Genomic_DNA"/>
</dbReference>
<dbReference type="GO" id="GO:0005524">
    <property type="term" value="F:ATP binding"/>
    <property type="evidence" value="ECO:0007669"/>
    <property type="project" value="InterPro"/>
</dbReference>
<keyword evidence="5" id="KW-1185">Reference proteome</keyword>
<evidence type="ECO:0000313" key="5">
    <source>
        <dbReference type="Proteomes" id="UP000642829"/>
    </source>
</evidence>
<protein>
    <submittedName>
        <fullName evidence="4">ABC transporter</fullName>
    </submittedName>
</protein>
<dbReference type="CDD" id="cd05121">
    <property type="entry name" value="ABC1_ADCK3-like"/>
    <property type="match status" value="1"/>
</dbReference>
<dbReference type="InterPro" id="IPR050154">
    <property type="entry name" value="UbiB_kinase"/>
</dbReference>
<dbReference type="InterPro" id="IPR011009">
    <property type="entry name" value="Kinase-like_dom_sf"/>
</dbReference>
<dbReference type="PROSITE" id="PS50011">
    <property type="entry name" value="PROTEIN_KINASE_DOM"/>
    <property type="match status" value="1"/>
</dbReference>
<reference evidence="4" key="2">
    <citation type="submission" date="2020-09" db="EMBL/GenBank/DDBJ databases">
        <authorList>
            <person name="Sun Q."/>
            <person name="Kim S."/>
        </authorList>
    </citation>
    <scope>NUCLEOTIDE SEQUENCE</scope>
    <source>
        <strain evidence="4">KCTC 12870</strain>
    </source>
</reference>
<feature type="domain" description="Protein kinase" evidence="3">
    <location>
        <begin position="127"/>
        <end position="447"/>
    </location>
</feature>
<evidence type="ECO:0000256" key="2">
    <source>
        <dbReference type="SAM" id="Phobius"/>
    </source>
</evidence>
<gene>
    <name evidence="4" type="ORF">GCM10007047_09040</name>
</gene>
<dbReference type="Gene3D" id="1.10.510.10">
    <property type="entry name" value="Transferase(Phosphotransferase) domain 1"/>
    <property type="match status" value="1"/>
</dbReference>
<keyword evidence="2" id="KW-1133">Transmembrane helix</keyword>
<evidence type="ECO:0000313" key="4">
    <source>
        <dbReference type="EMBL" id="GHB95457.1"/>
    </source>
</evidence>
<feature type="transmembrane region" description="Helical" evidence="2">
    <location>
        <begin position="498"/>
        <end position="519"/>
    </location>
</feature>
<dbReference type="AlphaFoldDB" id="A0A8J3D8J3"/>
<accession>A0A8J3D8J3</accession>
<dbReference type="PANTHER" id="PTHR10566">
    <property type="entry name" value="CHAPERONE-ACTIVITY OF BC1 COMPLEX CABC1 -RELATED"/>
    <property type="match status" value="1"/>
</dbReference>
<dbReference type="Proteomes" id="UP000642829">
    <property type="component" value="Unassembled WGS sequence"/>
</dbReference>